<name>A0A644Y279_9ZZZZ</name>
<comment type="caution">
    <text evidence="1">The sequence shown here is derived from an EMBL/GenBank/DDBJ whole genome shotgun (WGS) entry which is preliminary data.</text>
</comment>
<dbReference type="AlphaFoldDB" id="A0A644Y279"/>
<dbReference type="SUPFAM" id="SSF110849">
    <property type="entry name" value="ParB/Sulfiredoxin"/>
    <property type="match status" value="1"/>
</dbReference>
<accession>A0A644Y279</accession>
<reference evidence="1" key="1">
    <citation type="submission" date="2019-08" db="EMBL/GenBank/DDBJ databases">
        <authorList>
            <person name="Kucharzyk K."/>
            <person name="Murdoch R.W."/>
            <person name="Higgins S."/>
            <person name="Loffler F."/>
        </authorList>
    </citation>
    <scope>NUCLEOTIDE SEQUENCE</scope>
</reference>
<dbReference type="Gene3D" id="3.90.1530.10">
    <property type="entry name" value="Conserved hypothetical protein from pyrococcus furiosus pfu- 392566-001, ParB domain"/>
    <property type="match status" value="1"/>
</dbReference>
<dbReference type="InterPro" id="IPR036086">
    <property type="entry name" value="ParB/Sulfiredoxin_sf"/>
</dbReference>
<dbReference type="InterPro" id="IPR046681">
    <property type="entry name" value="DUF6551"/>
</dbReference>
<organism evidence="1">
    <name type="scientific">bioreactor metagenome</name>
    <dbReference type="NCBI Taxonomy" id="1076179"/>
    <lineage>
        <taxon>unclassified sequences</taxon>
        <taxon>metagenomes</taxon>
        <taxon>ecological metagenomes</taxon>
    </lineage>
</organism>
<proteinExistence type="predicted"/>
<sequence>MKKNTNTVKAIEDIAPTNDAQNLRLACDAIVTNAMDIGGGKFARIPCNLLQMDDYQRTEDHAASLAKRWDEKKCLPLLVSYRDGKFFVVDGQNRLAAAKLIGQHDIKCIINEMSYDDEAIAFARQDDGVKRVTAYQKMCALSKAGEHPYTDIATICENQRIRLVNSRRPGIGECGSASKLLEAYRRSGRDGLIWILTTIRYIGWSVSHGGYSSDVLVALCSVYVKSGNVNMHLVCDRIKDAVGNMSPDMTISKAHSVYPGRINSSALAEYFLAGK</sequence>
<dbReference type="EMBL" id="VSSQ01003852">
    <property type="protein sequence ID" value="MPM22640.1"/>
    <property type="molecule type" value="Genomic_DNA"/>
</dbReference>
<dbReference type="Pfam" id="PF20188">
    <property type="entry name" value="DUF6551"/>
    <property type="match status" value="1"/>
</dbReference>
<gene>
    <name evidence="1" type="ORF">SDC9_69098</name>
</gene>
<evidence type="ECO:0000313" key="1">
    <source>
        <dbReference type="EMBL" id="MPM22640.1"/>
    </source>
</evidence>
<protein>
    <submittedName>
        <fullName evidence="1">Uncharacterized protein</fullName>
    </submittedName>
</protein>